<gene>
    <name evidence="1" type="ORF">Tco_0909734</name>
</gene>
<proteinExistence type="predicted"/>
<organism evidence="1 2">
    <name type="scientific">Tanacetum coccineum</name>
    <dbReference type="NCBI Taxonomy" id="301880"/>
    <lineage>
        <taxon>Eukaryota</taxon>
        <taxon>Viridiplantae</taxon>
        <taxon>Streptophyta</taxon>
        <taxon>Embryophyta</taxon>
        <taxon>Tracheophyta</taxon>
        <taxon>Spermatophyta</taxon>
        <taxon>Magnoliopsida</taxon>
        <taxon>eudicotyledons</taxon>
        <taxon>Gunneridae</taxon>
        <taxon>Pentapetalae</taxon>
        <taxon>asterids</taxon>
        <taxon>campanulids</taxon>
        <taxon>Asterales</taxon>
        <taxon>Asteraceae</taxon>
        <taxon>Asteroideae</taxon>
        <taxon>Anthemideae</taxon>
        <taxon>Anthemidinae</taxon>
        <taxon>Tanacetum</taxon>
    </lineage>
</organism>
<evidence type="ECO:0000313" key="1">
    <source>
        <dbReference type="EMBL" id="GJT29459.1"/>
    </source>
</evidence>
<reference evidence="1" key="1">
    <citation type="journal article" date="2022" name="Int. J. Mol. Sci.">
        <title>Draft Genome of Tanacetum Coccineum: Genomic Comparison of Closely Related Tanacetum-Family Plants.</title>
        <authorList>
            <person name="Yamashiro T."/>
            <person name="Shiraishi A."/>
            <person name="Nakayama K."/>
            <person name="Satake H."/>
        </authorList>
    </citation>
    <scope>NUCLEOTIDE SEQUENCE</scope>
</reference>
<evidence type="ECO:0000313" key="2">
    <source>
        <dbReference type="Proteomes" id="UP001151760"/>
    </source>
</evidence>
<keyword evidence="2" id="KW-1185">Reference proteome</keyword>
<accession>A0ABQ5CX60</accession>
<sequence>MTNLDFCDKYNMVAYLQKSEGSEGFHQIINFLTTSYIRYALTESPTIYVSLIEQFWQTASASTLENGDMEITATIDGKVKVVSEASIKRHLKLEDSDGISTLPTSEIFEQLALMGYVSNSDNLTFQKGHFSPQWKFLIHTILHCLSSKKTAWEQFSSNIATAIICLATNRTFNFSKLIFDAMVKNLDSKTKFLMYPRFIQIFLNKHKRLLLPHKRLYIAPTLTQKLFSNMKRASKGYTGVDTPLFQTMLVQEKVIVWDRKQGLLAGFGIGGKTGERVKKDIEDRDAFYDVAQNCTMANSLASHISQDGMSPLESNQDWCSLSLSFNVGKLECSHRVKDDGVFSQGRWSLVDILRKLNEQPAVLKEFPKTEMSSIRLPRLAQPCHERLLTTSLKVLGALLSRKARDGLWKERNWKVCVWALEATTGATVGSRTGVVIVQDLPDGWKGSVFVTTKGCSWSFVTREHGVGAEAWFRGLRQCSDNILSSGTSDEISLGGRVLIFLGILLP</sequence>
<dbReference type="EMBL" id="BQNB010014544">
    <property type="protein sequence ID" value="GJT29459.1"/>
    <property type="molecule type" value="Genomic_DNA"/>
</dbReference>
<reference evidence="1" key="2">
    <citation type="submission" date="2022-01" db="EMBL/GenBank/DDBJ databases">
        <authorList>
            <person name="Yamashiro T."/>
            <person name="Shiraishi A."/>
            <person name="Satake H."/>
            <person name="Nakayama K."/>
        </authorList>
    </citation>
    <scope>NUCLEOTIDE SEQUENCE</scope>
</reference>
<dbReference type="Proteomes" id="UP001151760">
    <property type="component" value="Unassembled WGS sequence"/>
</dbReference>
<comment type="caution">
    <text evidence="1">The sequence shown here is derived from an EMBL/GenBank/DDBJ whole genome shotgun (WGS) entry which is preliminary data.</text>
</comment>
<name>A0ABQ5CX60_9ASTR</name>
<protein>
    <submittedName>
        <fullName evidence="1">Uncharacterized protein</fullName>
    </submittedName>
</protein>